<dbReference type="Pfam" id="PF05130">
    <property type="entry name" value="FlgN"/>
    <property type="match status" value="1"/>
</dbReference>
<sequence length="176" mass="19847">MGGNSLASLIQELITTLRAEEQLYQEMIPIAAKKTRVIIDNDLASLQQITDEEQVTVEKVNALERKREEVIVNIGTVINRKPETLTMKAIITLLENQPEEQKELTLIHDSLTNTINQLVELNKKNKSLIQQSLEMIEFNMNLIQSTRMSPGSTNYTKGASQFEMPAAQTGMFDAKQ</sequence>
<comment type="caution">
    <text evidence="2">The sequence shown here is derived from an EMBL/GenBank/DDBJ whole genome shotgun (WGS) entry which is preliminary data.</text>
</comment>
<name>A0A3D2X8W3_9FIRM</name>
<evidence type="ECO:0008006" key="4">
    <source>
        <dbReference type="Google" id="ProtNLM"/>
    </source>
</evidence>
<dbReference type="InterPro" id="IPR036679">
    <property type="entry name" value="FlgN-like_sf"/>
</dbReference>
<accession>A0A3D2X8W3</accession>
<dbReference type="InterPro" id="IPR007809">
    <property type="entry name" value="FlgN-like"/>
</dbReference>
<evidence type="ECO:0000313" key="3">
    <source>
        <dbReference type="Proteomes" id="UP000262969"/>
    </source>
</evidence>
<reference evidence="2 3" key="1">
    <citation type="journal article" date="2018" name="Nat. Biotechnol.">
        <title>A standardized bacterial taxonomy based on genome phylogeny substantially revises the tree of life.</title>
        <authorList>
            <person name="Parks D.H."/>
            <person name="Chuvochina M."/>
            <person name="Waite D.W."/>
            <person name="Rinke C."/>
            <person name="Skarshewski A."/>
            <person name="Chaumeil P.A."/>
            <person name="Hugenholtz P."/>
        </authorList>
    </citation>
    <scope>NUCLEOTIDE SEQUENCE [LARGE SCALE GENOMIC DNA]</scope>
    <source>
        <strain evidence="2">UBA11728</strain>
    </source>
</reference>
<dbReference type="EMBL" id="DPVV01000390">
    <property type="protein sequence ID" value="HCL03043.1"/>
    <property type="molecule type" value="Genomic_DNA"/>
</dbReference>
<dbReference type="SUPFAM" id="SSF140566">
    <property type="entry name" value="FlgN-like"/>
    <property type="match status" value="1"/>
</dbReference>
<dbReference type="AlphaFoldDB" id="A0A3D2X8W3"/>
<protein>
    <recommendedName>
        <fullName evidence="4">FlgN family protein</fullName>
    </recommendedName>
</protein>
<dbReference type="Proteomes" id="UP000262969">
    <property type="component" value="Unassembled WGS sequence"/>
</dbReference>
<dbReference type="Gene3D" id="1.20.58.300">
    <property type="entry name" value="FlgN-like"/>
    <property type="match status" value="1"/>
</dbReference>
<gene>
    <name evidence="2" type="ORF">DHW61_11655</name>
</gene>
<evidence type="ECO:0000313" key="2">
    <source>
        <dbReference type="EMBL" id="HCL03043.1"/>
    </source>
</evidence>
<evidence type="ECO:0000256" key="1">
    <source>
        <dbReference type="ARBA" id="ARBA00022795"/>
    </source>
</evidence>
<dbReference type="GO" id="GO:0044780">
    <property type="term" value="P:bacterial-type flagellum assembly"/>
    <property type="evidence" value="ECO:0007669"/>
    <property type="project" value="InterPro"/>
</dbReference>
<keyword evidence="1" id="KW-1005">Bacterial flagellum biogenesis</keyword>
<proteinExistence type="predicted"/>
<organism evidence="2 3">
    <name type="scientific">Lachnoclostridium phytofermentans</name>
    <dbReference type="NCBI Taxonomy" id="66219"/>
    <lineage>
        <taxon>Bacteria</taxon>
        <taxon>Bacillati</taxon>
        <taxon>Bacillota</taxon>
        <taxon>Clostridia</taxon>
        <taxon>Lachnospirales</taxon>
        <taxon>Lachnospiraceae</taxon>
    </lineage>
</organism>